<dbReference type="GO" id="GO:0009055">
    <property type="term" value="F:electron transfer activity"/>
    <property type="evidence" value="ECO:0007669"/>
    <property type="project" value="InterPro"/>
</dbReference>
<dbReference type="Proteomes" id="UP000034883">
    <property type="component" value="Chromosome"/>
</dbReference>
<dbReference type="InterPro" id="IPR009056">
    <property type="entry name" value="Cyt_c-like_dom"/>
</dbReference>
<keyword evidence="2 4" id="KW-0479">Metal-binding</keyword>
<evidence type="ECO:0000256" key="4">
    <source>
        <dbReference type="PROSITE-ProRule" id="PRU00433"/>
    </source>
</evidence>
<evidence type="ECO:0000256" key="3">
    <source>
        <dbReference type="ARBA" id="ARBA00023004"/>
    </source>
</evidence>
<dbReference type="AlphaFoldDB" id="A0A0F6SF75"/>
<dbReference type="GO" id="GO:0020037">
    <property type="term" value="F:heme binding"/>
    <property type="evidence" value="ECO:0007669"/>
    <property type="project" value="InterPro"/>
</dbReference>
<evidence type="ECO:0000259" key="5">
    <source>
        <dbReference type="PROSITE" id="PS51007"/>
    </source>
</evidence>
<dbReference type="PANTHER" id="PTHR40394:SF2">
    <property type="entry name" value="QUINOL:CYTOCHROME C OXIDOREDUCTASE MEMBRANE PROTEIN"/>
    <property type="match status" value="1"/>
</dbReference>
<dbReference type="KEGG" id="samy:DB32_003603"/>
<accession>A0A0F6SF75</accession>
<dbReference type="SUPFAM" id="SSF46626">
    <property type="entry name" value="Cytochrome c"/>
    <property type="match status" value="1"/>
</dbReference>
<proteinExistence type="predicted"/>
<dbReference type="PROSITE" id="PS51257">
    <property type="entry name" value="PROKAR_LIPOPROTEIN"/>
    <property type="match status" value="1"/>
</dbReference>
<protein>
    <submittedName>
        <fullName evidence="6">ABC-type Fe3+ transport system protein</fullName>
    </submittedName>
</protein>
<keyword evidence="7" id="KW-1185">Reference proteome</keyword>
<feature type="domain" description="Cytochrome c" evidence="5">
    <location>
        <begin position="100"/>
        <end position="190"/>
    </location>
</feature>
<dbReference type="EMBL" id="CP011125">
    <property type="protein sequence ID" value="AKF06454.1"/>
    <property type="molecule type" value="Genomic_DNA"/>
</dbReference>
<dbReference type="PROSITE" id="PS51007">
    <property type="entry name" value="CYTC"/>
    <property type="match status" value="1"/>
</dbReference>
<evidence type="ECO:0000256" key="1">
    <source>
        <dbReference type="ARBA" id="ARBA00022617"/>
    </source>
</evidence>
<gene>
    <name evidence="6" type="ORF">DB32_003603</name>
</gene>
<dbReference type="Gene3D" id="1.10.760.10">
    <property type="entry name" value="Cytochrome c-like domain"/>
    <property type="match status" value="1"/>
</dbReference>
<keyword evidence="3 4" id="KW-0408">Iron</keyword>
<dbReference type="RefSeq" id="WP_053233625.1">
    <property type="nucleotide sequence ID" value="NZ_CP011125.1"/>
</dbReference>
<name>A0A0F6SF75_9BACT</name>
<reference evidence="6 7" key="1">
    <citation type="submission" date="2015-03" db="EMBL/GenBank/DDBJ databases">
        <title>Genome assembly of Sandaracinus amylolyticus DSM 53668.</title>
        <authorList>
            <person name="Sharma G."/>
            <person name="Subramanian S."/>
        </authorList>
    </citation>
    <scope>NUCLEOTIDE SEQUENCE [LARGE SCALE GENOMIC DNA]</scope>
    <source>
        <strain evidence="6 7">DSM 53668</strain>
    </source>
</reference>
<dbReference type="Pfam" id="PF13442">
    <property type="entry name" value="Cytochrome_CBB3"/>
    <property type="match status" value="1"/>
</dbReference>
<dbReference type="InterPro" id="IPR036909">
    <property type="entry name" value="Cyt_c-like_dom_sf"/>
</dbReference>
<dbReference type="OrthoDB" id="9773456at2"/>
<evidence type="ECO:0000313" key="6">
    <source>
        <dbReference type="EMBL" id="AKF06454.1"/>
    </source>
</evidence>
<evidence type="ECO:0000313" key="7">
    <source>
        <dbReference type="Proteomes" id="UP000034883"/>
    </source>
</evidence>
<keyword evidence="1 4" id="KW-0349">Heme</keyword>
<organism evidence="6 7">
    <name type="scientific">Sandaracinus amylolyticus</name>
    <dbReference type="NCBI Taxonomy" id="927083"/>
    <lineage>
        <taxon>Bacteria</taxon>
        <taxon>Pseudomonadati</taxon>
        <taxon>Myxococcota</taxon>
        <taxon>Polyangia</taxon>
        <taxon>Polyangiales</taxon>
        <taxon>Sandaracinaceae</taxon>
        <taxon>Sandaracinus</taxon>
    </lineage>
</organism>
<dbReference type="PANTHER" id="PTHR40394">
    <property type="entry name" value="LIPOPROTEIN-RELATED"/>
    <property type="match status" value="1"/>
</dbReference>
<dbReference type="GO" id="GO:0046872">
    <property type="term" value="F:metal ion binding"/>
    <property type="evidence" value="ECO:0007669"/>
    <property type="project" value="UniProtKB-KW"/>
</dbReference>
<sequence length="212" mass="22903">MVRRMLTAASLVLALGACRGQTSSEPPIVPLRGMHEMPRYDAQEASRYFEDGRTMRPPVEGTIAREMVIDPAVAEGVDDAGGYVMTIPEDVVRGAGGLDALLERGHSRYDIYCSPCHAYTGDGRGMVTQRAESIGATFAAANLHDDRLRHAPDGQIYATITNGIRTMPAYRAQVPVADRWAIVAYVRALQLSQSDARTAALAPAQGTTETVR</sequence>
<dbReference type="STRING" id="927083.DB32_003603"/>
<evidence type="ECO:0000256" key="2">
    <source>
        <dbReference type="ARBA" id="ARBA00022723"/>
    </source>
</evidence>